<dbReference type="AlphaFoldDB" id="A0A2M7FZV9"/>
<dbReference type="EMBL" id="PFFQ01000055">
    <property type="protein sequence ID" value="PIW14879.1"/>
    <property type="molecule type" value="Genomic_DNA"/>
</dbReference>
<evidence type="ECO:0000313" key="2">
    <source>
        <dbReference type="EMBL" id="PIW14879.1"/>
    </source>
</evidence>
<evidence type="ECO:0000256" key="1">
    <source>
        <dbReference type="SAM" id="SignalP"/>
    </source>
</evidence>
<evidence type="ECO:0000313" key="3">
    <source>
        <dbReference type="Proteomes" id="UP000231019"/>
    </source>
</evidence>
<protein>
    <recommendedName>
        <fullName evidence="4">Outer membrane lipoprotein carrier protein LolA</fullName>
    </recommendedName>
</protein>
<feature type="signal peptide" evidence="1">
    <location>
        <begin position="1"/>
        <end position="28"/>
    </location>
</feature>
<feature type="chain" id="PRO_5014857046" description="Outer membrane lipoprotein carrier protein LolA" evidence="1">
    <location>
        <begin position="29"/>
        <end position="201"/>
    </location>
</feature>
<name>A0A2M7FZV9_9BACT</name>
<sequence length="201" mass="23441">MLFRKMSLQMLVCCCLFLHMGFNRPAFGHGIPGQPEIQIPIEIFEKYYHLPFFDILEHLGPPSAHYHYQGDEYWLYEKPLKTDSSGFETWPEIRIKKGRGVQVNWLPLKILHPSIEIAKSFGEWTPPHEIREKKFFLKDTQLKGISKAKVLKKLGEPDCRRVFQGIEIWEYGKVRLSAKNPKQLTLLIEFKGSRVTRSLGA</sequence>
<comment type="caution">
    <text evidence="2">The sequence shown here is derived from an EMBL/GenBank/DDBJ whole genome shotgun (WGS) entry which is preliminary data.</text>
</comment>
<accession>A0A2M7FZV9</accession>
<dbReference type="Proteomes" id="UP000231019">
    <property type="component" value="Unassembled WGS sequence"/>
</dbReference>
<keyword evidence="1" id="KW-0732">Signal</keyword>
<evidence type="ECO:0008006" key="4">
    <source>
        <dbReference type="Google" id="ProtNLM"/>
    </source>
</evidence>
<organism evidence="2 3">
    <name type="scientific">bacterium (Candidatus Blackallbacteria) CG17_big_fil_post_rev_8_21_14_2_50_48_46</name>
    <dbReference type="NCBI Taxonomy" id="2014261"/>
    <lineage>
        <taxon>Bacteria</taxon>
        <taxon>Candidatus Blackallbacteria</taxon>
    </lineage>
</organism>
<proteinExistence type="predicted"/>
<reference evidence="2 3" key="1">
    <citation type="submission" date="2017-09" db="EMBL/GenBank/DDBJ databases">
        <title>Depth-based differentiation of microbial function through sediment-hosted aquifers and enrichment of novel symbionts in the deep terrestrial subsurface.</title>
        <authorList>
            <person name="Probst A.J."/>
            <person name="Ladd B."/>
            <person name="Jarett J.K."/>
            <person name="Geller-Mcgrath D.E."/>
            <person name="Sieber C.M."/>
            <person name="Emerson J.B."/>
            <person name="Anantharaman K."/>
            <person name="Thomas B.C."/>
            <person name="Malmstrom R."/>
            <person name="Stieglmeier M."/>
            <person name="Klingl A."/>
            <person name="Woyke T."/>
            <person name="Ryan C.M."/>
            <person name="Banfield J.F."/>
        </authorList>
    </citation>
    <scope>NUCLEOTIDE SEQUENCE [LARGE SCALE GENOMIC DNA]</scope>
    <source>
        <strain evidence="2">CG17_big_fil_post_rev_8_21_14_2_50_48_46</strain>
    </source>
</reference>
<gene>
    <name evidence="2" type="ORF">COW36_19705</name>
</gene>